<evidence type="ECO:0000313" key="3">
    <source>
        <dbReference type="Proteomes" id="UP001469553"/>
    </source>
</evidence>
<feature type="transmembrane region" description="Helical" evidence="1">
    <location>
        <begin position="12"/>
        <end position="29"/>
    </location>
</feature>
<organism evidence="2 3">
    <name type="scientific">Ameca splendens</name>
    <dbReference type="NCBI Taxonomy" id="208324"/>
    <lineage>
        <taxon>Eukaryota</taxon>
        <taxon>Metazoa</taxon>
        <taxon>Chordata</taxon>
        <taxon>Craniata</taxon>
        <taxon>Vertebrata</taxon>
        <taxon>Euteleostomi</taxon>
        <taxon>Actinopterygii</taxon>
        <taxon>Neopterygii</taxon>
        <taxon>Teleostei</taxon>
        <taxon>Neoteleostei</taxon>
        <taxon>Acanthomorphata</taxon>
        <taxon>Ovalentaria</taxon>
        <taxon>Atherinomorphae</taxon>
        <taxon>Cyprinodontiformes</taxon>
        <taxon>Goodeidae</taxon>
        <taxon>Ameca</taxon>
    </lineage>
</organism>
<dbReference type="EMBL" id="JAHRIP010061761">
    <property type="protein sequence ID" value="MEQ2305224.1"/>
    <property type="molecule type" value="Genomic_DNA"/>
</dbReference>
<accession>A0ABV0ZH77</accession>
<sequence>MLPFVVQLKPHYFAFALILLCSFVILDLLPCRSPEPDFAFSIEPYLDTVFWKEAIQPHEPRLKSPVSSLNQTSWQSPDSFVPWIYLCETCPPSSSHCTNYRNSWTINHPGTPVFIVSGPTGQQPPGLSTPLWRISPSNHWCPGSSLLHISTYCQ</sequence>
<dbReference type="Proteomes" id="UP001469553">
    <property type="component" value="Unassembled WGS sequence"/>
</dbReference>
<keyword evidence="3" id="KW-1185">Reference proteome</keyword>
<evidence type="ECO:0000256" key="1">
    <source>
        <dbReference type="SAM" id="Phobius"/>
    </source>
</evidence>
<protein>
    <submittedName>
        <fullName evidence="2">Uncharacterized protein</fullName>
    </submittedName>
</protein>
<gene>
    <name evidence="2" type="ORF">AMECASPLE_035563</name>
</gene>
<evidence type="ECO:0000313" key="2">
    <source>
        <dbReference type="EMBL" id="MEQ2305224.1"/>
    </source>
</evidence>
<keyword evidence="1" id="KW-0812">Transmembrane</keyword>
<keyword evidence="1" id="KW-0472">Membrane</keyword>
<keyword evidence="1" id="KW-1133">Transmembrane helix</keyword>
<proteinExistence type="predicted"/>
<name>A0ABV0ZH77_9TELE</name>
<comment type="caution">
    <text evidence="2">The sequence shown here is derived from an EMBL/GenBank/DDBJ whole genome shotgun (WGS) entry which is preliminary data.</text>
</comment>
<reference evidence="2 3" key="1">
    <citation type="submission" date="2021-06" db="EMBL/GenBank/DDBJ databases">
        <authorList>
            <person name="Palmer J.M."/>
        </authorList>
    </citation>
    <scope>NUCLEOTIDE SEQUENCE [LARGE SCALE GENOMIC DNA]</scope>
    <source>
        <strain evidence="2 3">AS_MEX2019</strain>
        <tissue evidence="2">Muscle</tissue>
    </source>
</reference>